<organism evidence="1 2">
    <name type="scientific">Penicillium steckii</name>
    <dbReference type="NCBI Taxonomy" id="303698"/>
    <lineage>
        <taxon>Eukaryota</taxon>
        <taxon>Fungi</taxon>
        <taxon>Dikarya</taxon>
        <taxon>Ascomycota</taxon>
        <taxon>Pezizomycotina</taxon>
        <taxon>Eurotiomycetes</taxon>
        <taxon>Eurotiomycetidae</taxon>
        <taxon>Eurotiales</taxon>
        <taxon>Aspergillaceae</taxon>
        <taxon>Penicillium</taxon>
    </lineage>
</organism>
<dbReference type="STRING" id="303698.A0A1V6TG48"/>
<evidence type="ECO:0008006" key="3">
    <source>
        <dbReference type="Google" id="ProtNLM"/>
    </source>
</evidence>
<dbReference type="EMBL" id="MLKD01000007">
    <property type="protein sequence ID" value="OQE24543.1"/>
    <property type="molecule type" value="Genomic_DNA"/>
</dbReference>
<dbReference type="OrthoDB" id="5401170at2759"/>
<name>A0A1V6TG48_9EURO</name>
<evidence type="ECO:0000313" key="2">
    <source>
        <dbReference type="Proteomes" id="UP000191285"/>
    </source>
</evidence>
<reference evidence="2" key="1">
    <citation type="journal article" date="2017" name="Nat. Microbiol.">
        <title>Global analysis of biosynthetic gene clusters reveals vast potential of secondary metabolite production in Penicillium species.</title>
        <authorList>
            <person name="Nielsen J.C."/>
            <person name="Grijseels S."/>
            <person name="Prigent S."/>
            <person name="Ji B."/>
            <person name="Dainat J."/>
            <person name="Nielsen K.F."/>
            <person name="Frisvad J.C."/>
            <person name="Workman M."/>
            <person name="Nielsen J."/>
        </authorList>
    </citation>
    <scope>NUCLEOTIDE SEQUENCE [LARGE SCALE GENOMIC DNA]</scope>
    <source>
        <strain evidence="2">IBT 24891</strain>
    </source>
</reference>
<keyword evidence="2" id="KW-1185">Reference proteome</keyword>
<proteinExistence type="predicted"/>
<dbReference type="AlphaFoldDB" id="A0A1V6TG48"/>
<evidence type="ECO:0000313" key="1">
    <source>
        <dbReference type="EMBL" id="OQE24543.1"/>
    </source>
</evidence>
<protein>
    <recommendedName>
        <fullName evidence="3">Aminoglycoside phosphotransferase domain-containing protein</fullName>
    </recommendedName>
</protein>
<sequence>MRSAETSFLLRLQGTEVTTTAKPDFQLLTKTWIITERLEEVSSFTYQMDIDGGIPPGFAAGKFLCHSKDDPTKEPAFMRVYYQIPTHGTEWSSYAVRASQAVPPIELAELKAFQSLMKYACPAVPRLLGYNEGKQPDDGIVPGGYATTIVWQKVPGIPLSERYFWNLDRSQRDSIREEFRTVFEQLTQCGVQPFAPSFSKLIYDESTGKIHISGFRMAVPIDSTRPWTNKNYFTYGMAKAPDMPDRFDHEEKWEF</sequence>
<dbReference type="Proteomes" id="UP000191285">
    <property type="component" value="Unassembled WGS sequence"/>
</dbReference>
<accession>A0A1V6TG48</accession>
<comment type="caution">
    <text evidence="1">The sequence shown here is derived from an EMBL/GenBank/DDBJ whole genome shotgun (WGS) entry which is preliminary data.</text>
</comment>
<gene>
    <name evidence="1" type="ORF">PENSTE_c007G09324</name>
</gene>